<evidence type="ECO:0000313" key="1">
    <source>
        <dbReference type="EMBL" id="PKK56073.1"/>
    </source>
</evidence>
<organism evidence="1 2">
    <name type="scientific">Rhizophagus irregularis</name>
    <dbReference type="NCBI Taxonomy" id="588596"/>
    <lineage>
        <taxon>Eukaryota</taxon>
        <taxon>Fungi</taxon>
        <taxon>Fungi incertae sedis</taxon>
        <taxon>Mucoromycota</taxon>
        <taxon>Glomeromycotina</taxon>
        <taxon>Glomeromycetes</taxon>
        <taxon>Glomerales</taxon>
        <taxon>Glomeraceae</taxon>
        <taxon>Rhizophagus</taxon>
    </lineage>
</organism>
<gene>
    <name evidence="1" type="ORF">RhiirC2_858762</name>
</gene>
<sequence length="76" mass="9402">MIIHIIRKDVPIYLIISPIEIFIENEVNLHTLEIETSSTCYYTIRTLELYRIFYRNELFFRNEKYIYKINDAFFPF</sequence>
<accession>A0A2N1M368</accession>
<comment type="caution">
    <text evidence="1">The sequence shown here is derived from an EMBL/GenBank/DDBJ whole genome shotgun (WGS) entry which is preliminary data.</text>
</comment>
<protein>
    <submittedName>
        <fullName evidence="1">Uncharacterized protein</fullName>
    </submittedName>
</protein>
<dbReference type="Proteomes" id="UP000233469">
    <property type="component" value="Unassembled WGS sequence"/>
</dbReference>
<reference evidence="1 2" key="1">
    <citation type="submission" date="2016-04" db="EMBL/GenBank/DDBJ databases">
        <title>Genome analyses suggest a sexual origin of heterokaryosis in a supposedly ancient asexual fungus.</title>
        <authorList>
            <person name="Ropars J."/>
            <person name="Sedzielewska K."/>
            <person name="Noel J."/>
            <person name="Charron P."/>
            <person name="Farinelli L."/>
            <person name="Marton T."/>
            <person name="Kruger M."/>
            <person name="Pelin A."/>
            <person name="Brachmann A."/>
            <person name="Corradi N."/>
        </authorList>
    </citation>
    <scope>NUCLEOTIDE SEQUENCE [LARGE SCALE GENOMIC DNA]</scope>
    <source>
        <strain evidence="1 2">C2</strain>
    </source>
</reference>
<proteinExistence type="predicted"/>
<name>A0A2N1M368_9GLOM</name>
<dbReference type="AlphaFoldDB" id="A0A2N1M368"/>
<dbReference type="EMBL" id="LLXL01006258">
    <property type="protein sequence ID" value="PKK56073.1"/>
    <property type="molecule type" value="Genomic_DNA"/>
</dbReference>
<evidence type="ECO:0000313" key="2">
    <source>
        <dbReference type="Proteomes" id="UP000233469"/>
    </source>
</evidence>
<reference evidence="1 2" key="2">
    <citation type="submission" date="2017-10" db="EMBL/GenBank/DDBJ databases">
        <title>Extensive intraspecific genome diversity in a model arbuscular mycorrhizal fungus.</title>
        <authorList>
            <person name="Chen E.C.H."/>
            <person name="Morin E."/>
            <person name="Baudet D."/>
            <person name="Noel J."/>
            <person name="Ndikumana S."/>
            <person name="Charron P."/>
            <person name="St-Onge C."/>
            <person name="Giorgi J."/>
            <person name="Grigoriev I.V."/>
            <person name="Roux C."/>
            <person name="Martin F.M."/>
            <person name="Corradi N."/>
        </authorList>
    </citation>
    <scope>NUCLEOTIDE SEQUENCE [LARGE SCALE GENOMIC DNA]</scope>
    <source>
        <strain evidence="1 2">C2</strain>
    </source>
</reference>